<keyword evidence="3" id="KW-1185">Reference proteome</keyword>
<organism evidence="2 3">
    <name type="scientific">Pleionea litopenaei</name>
    <dbReference type="NCBI Taxonomy" id="3070815"/>
    <lineage>
        <taxon>Bacteria</taxon>
        <taxon>Pseudomonadati</taxon>
        <taxon>Pseudomonadota</taxon>
        <taxon>Gammaproteobacteria</taxon>
        <taxon>Oceanospirillales</taxon>
        <taxon>Pleioneaceae</taxon>
        <taxon>Pleionea</taxon>
    </lineage>
</organism>
<keyword evidence="1" id="KW-0732">Signal</keyword>
<protein>
    <submittedName>
        <fullName evidence="2">Uncharacterized protein</fullName>
    </submittedName>
</protein>
<evidence type="ECO:0000313" key="3">
    <source>
        <dbReference type="Proteomes" id="UP001239782"/>
    </source>
</evidence>
<reference evidence="2 3" key="1">
    <citation type="submission" date="2023-08" db="EMBL/GenBank/DDBJ databases">
        <title>Pleionea litopenaei sp. nov., isolated from stomach of juvenile Litopenaeus vannamei.</title>
        <authorList>
            <person name="Rho A.M."/>
            <person name="Hwang C.Y."/>
        </authorList>
    </citation>
    <scope>NUCLEOTIDE SEQUENCE [LARGE SCALE GENOMIC DNA]</scope>
    <source>
        <strain evidence="2 3">HL-JVS1</strain>
    </source>
</reference>
<dbReference type="Proteomes" id="UP001239782">
    <property type="component" value="Chromosome"/>
</dbReference>
<dbReference type="PROSITE" id="PS51257">
    <property type="entry name" value="PROKAR_LIPOPROTEIN"/>
    <property type="match status" value="1"/>
</dbReference>
<dbReference type="KEGG" id="plei:Q9312_05750"/>
<dbReference type="EMBL" id="CP133548">
    <property type="protein sequence ID" value="WMS88417.1"/>
    <property type="molecule type" value="Genomic_DNA"/>
</dbReference>
<dbReference type="RefSeq" id="WP_309203631.1">
    <property type="nucleotide sequence ID" value="NZ_CP133548.1"/>
</dbReference>
<dbReference type="AlphaFoldDB" id="A0AA51X7K3"/>
<sequence>MKIIINICVIALMVSLTSACKTTGMTSSLTPLEIQSLQTREYESTKKIVFPSVISVFQDLGYTIENADIETGLIKSMSATKNNGFLTFMTGATENTQTVANAFIEEIGGIVRVRLTFVTRTRSSSAYGAQDQSDHQILDAKPYQNAFERIENAMFIRSAD</sequence>
<name>A0AA51X7K3_9GAMM</name>
<evidence type="ECO:0000256" key="1">
    <source>
        <dbReference type="SAM" id="SignalP"/>
    </source>
</evidence>
<feature type="signal peptide" evidence="1">
    <location>
        <begin position="1"/>
        <end position="21"/>
    </location>
</feature>
<proteinExistence type="predicted"/>
<evidence type="ECO:0000313" key="2">
    <source>
        <dbReference type="EMBL" id="WMS88417.1"/>
    </source>
</evidence>
<feature type="chain" id="PRO_5041384390" evidence="1">
    <location>
        <begin position="22"/>
        <end position="160"/>
    </location>
</feature>
<gene>
    <name evidence="2" type="ORF">Q9312_05750</name>
</gene>
<accession>A0AA51X7K3</accession>